<evidence type="ECO:0000256" key="2">
    <source>
        <dbReference type="SAM" id="MobiDB-lite"/>
    </source>
</evidence>
<feature type="region of interest" description="Disordered" evidence="2">
    <location>
        <begin position="109"/>
        <end position="139"/>
    </location>
</feature>
<feature type="compositionally biased region" description="Low complexity" evidence="2">
    <location>
        <begin position="293"/>
        <end position="303"/>
    </location>
</feature>
<dbReference type="GO" id="GO:0035658">
    <property type="term" value="C:Mon1-Ccz1 complex"/>
    <property type="evidence" value="ECO:0007669"/>
    <property type="project" value="InterPro"/>
</dbReference>
<dbReference type="Proteomes" id="UP000305948">
    <property type="component" value="Unassembled WGS sequence"/>
</dbReference>
<feature type="compositionally biased region" description="Polar residues" evidence="2">
    <location>
        <begin position="497"/>
        <end position="512"/>
    </location>
</feature>
<feature type="region of interest" description="Disordered" evidence="2">
    <location>
        <begin position="290"/>
        <end position="331"/>
    </location>
</feature>
<accession>A0A5C3N6D0</accession>
<comment type="similarity">
    <text evidence="1">Belongs to the CCZ1 family.</text>
</comment>
<dbReference type="OrthoDB" id="240546at2759"/>
<name>A0A5C3N6D0_9AGAM</name>
<feature type="region of interest" description="Disordered" evidence="2">
    <location>
        <begin position="495"/>
        <end position="531"/>
    </location>
</feature>
<proteinExistence type="inferred from homology"/>
<dbReference type="AlphaFoldDB" id="A0A5C3N6D0"/>
<feature type="compositionally biased region" description="Polar residues" evidence="2">
    <location>
        <begin position="384"/>
        <end position="397"/>
    </location>
</feature>
<evidence type="ECO:0000313" key="4">
    <source>
        <dbReference type="EMBL" id="TFK51618.1"/>
    </source>
</evidence>
<feature type="domain" description="CCZ1/INTU/HSP4 first Longin" evidence="3">
    <location>
        <begin position="25"/>
        <end position="167"/>
    </location>
</feature>
<dbReference type="GO" id="GO:0016192">
    <property type="term" value="P:vesicle-mediated transport"/>
    <property type="evidence" value="ECO:0007669"/>
    <property type="project" value="InterPro"/>
</dbReference>
<dbReference type="STRING" id="5364.A0A5C3N6D0"/>
<organism evidence="4 5">
    <name type="scientific">Heliocybe sulcata</name>
    <dbReference type="NCBI Taxonomy" id="5364"/>
    <lineage>
        <taxon>Eukaryota</taxon>
        <taxon>Fungi</taxon>
        <taxon>Dikarya</taxon>
        <taxon>Basidiomycota</taxon>
        <taxon>Agaricomycotina</taxon>
        <taxon>Agaricomycetes</taxon>
        <taxon>Gloeophyllales</taxon>
        <taxon>Gloeophyllaceae</taxon>
        <taxon>Heliocybe</taxon>
    </lineage>
</organism>
<reference evidence="4 5" key="1">
    <citation type="journal article" date="2019" name="Nat. Ecol. Evol.">
        <title>Megaphylogeny resolves global patterns of mushroom evolution.</title>
        <authorList>
            <person name="Varga T."/>
            <person name="Krizsan K."/>
            <person name="Foldi C."/>
            <person name="Dima B."/>
            <person name="Sanchez-Garcia M."/>
            <person name="Sanchez-Ramirez S."/>
            <person name="Szollosi G.J."/>
            <person name="Szarkandi J.G."/>
            <person name="Papp V."/>
            <person name="Albert L."/>
            <person name="Andreopoulos W."/>
            <person name="Angelini C."/>
            <person name="Antonin V."/>
            <person name="Barry K.W."/>
            <person name="Bougher N.L."/>
            <person name="Buchanan P."/>
            <person name="Buyck B."/>
            <person name="Bense V."/>
            <person name="Catcheside P."/>
            <person name="Chovatia M."/>
            <person name="Cooper J."/>
            <person name="Damon W."/>
            <person name="Desjardin D."/>
            <person name="Finy P."/>
            <person name="Geml J."/>
            <person name="Haridas S."/>
            <person name="Hughes K."/>
            <person name="Justo A."/>
            <person name="Karasinski D."/>
            <person name="Kautmanova I."/>
            <person name="Kiss B."/>
            <person name="Kocsube S."/>
            <person name="Kotiranta H."/>
            <person name="LaButti K.M."/>
            <person name="Lechner B.E."/>
            <person name="Liimatainen K."/>
            <person name="Lipzen A."/>
            <person name="Lukacs Z."/>
            <person name="Mihaltcheva S."/>
            <person name="Morgado L.N."/>
            <person name="Niskanen T."/>
            <person name="Noordeloos M.E."/>
            <person name="Ohm R.A."/>
            <person name="Ortiz-Santana B."/>
            <person name="Ovrebo C."/>
            <person name="Racz N."/>
            <person name="Riley R."/>
            <person name="Savchenko A."/>
            <person name="Shiryaev A."/>
            <person name="Soop K."/>
            <person name="Spirin V."/>
            <person name="Szebenyi C."/>
            <person name="Tomsovsky M."/>
            <person name="Tulloss R.E."/>
            <person name="Uehling J."/>
            <person name="Grigoriev I.V."/>
            <person name="Vagvolgyi C."/>
            <person name="Papp T."/>
            <person name="Martin F.M."/>
            <person name="Miettinen O."/>
            <person name="Hibbett D.S."/>
            <person name="Nagy L.G."/>
        </authorList>
    </citation>
    <scope>NUCLEOTIDE SEQUENCE [LARGE SCALE GENOMIC DNA]</scope>
    <source>
        <strain evidence="4 5">OMC1185</strain>
    </source>
</reference>
<dbReference type="EMBL" id="ML213510">
    <property type="protein sequence ID" value="TFK51618.1"/>
    <property type="molecule type" value="Genomic_DNA"/>
</dbReference>
<feature type="compositionally biased region" description="Polar residues" evidence="2">
    <location>
        <begin position="315"/>
        <end position="325"/>
    </location>
</feature>
<dbReference type="PANTHER" id="PTHR13056">
    <property type="entry name" value="VACUOLAR FUSION PROTEIN CCZ1 HOMOLOG-RELATED"/>
    <property type="match status" value="1"/>
</dbReference>
<feature type="region of interest" description="Disordered" evidence="2">
    <location>
        <begin position="362"/>
        <end position="430"/>
    </location>
</feature>
<evidence type="ECO:0000259" key="3">
    <source>
        <dbReference type="Pfam" id="PF19031"/>
    </source>
</evidence>
<gene>
    <name evidence="4" type="ORF">OE88DRAFT_1698645</name>
</gene>
<dbReference type="Pfam" id="PF19031">
    <property type="entry name" value="Intu_longin_1"/>
    <property type="match status" value="1"/>
</dbReference>
<dbReference type="InterPro" id="IPR043987">
    <property type="entry name" value="CCZ1/INTU/HSP4_longin_1"/>
</dbReference>
<dbReference type="PANTHER" id="PTHR13056:SF0">
    <property type="entry name" value="VACUOLAR FUSION PROTEIN CCZ1 HOMOLOG-RELATED"/>
    <property type="match status" value="1"/>
</dbReference>
<evidence type="ECO:0000313" key="5">
    <source>
        <dbReference type="Proteomes" id="UP000305948"/>
    </source>
</evidence>
<feature type="compositionally biased region" description="Basic and acidic residues" evidence="2">
    <location>
        <begin position="118"/>
        <end position="139"/>
    </location>
</feature>
<keyword evidence="5" id="KW-1185">Reference proteome</keyword>
<dbReference type="InterPro" id="IPR013176">
    <property type="entry name" value="Ccz1"/>
</dbReference>
<evidence type="ECO:0000256" key="1">
    <source>
        <dbReference type="ARBA" id="ARBA00005352"/>
    </source>
</evidence>
<protein>
    <recommendedName>
        <fullName evidence="3">CCZ1/INTU/HSP4 first Longin domain-containing protein</fullName>
    </recommendedName>
</protein>
<sequence>MSRLPPGLLYLTIYNPTLQPRPTYDKHDEDAEEQAHILFYTARERAVSRDRILRQVGLAKALVNFADMFSEGVCDNVHSQTRRMVMVSPEPDYWIHACFELAKTPKIPRAPANKGKARAKEKAREQDQSKGKGKEAEPTYDYHDSSLHDLALRGHLLRGYELFKVKHGSFTSILDILGQQALESCLERFFTIWAWKWDIDDDSEFSDHLGVSLHPLCKAMTPIVDTLTCGITSPAVPFLLCSPHFVPSTQFRSSDLPSTLARHLLSITSQPQRPAASRKSSKKALQALNSIASSSRTPPSTSPLDPLANDPLLTKNGTIRASSGHQRGGSLSGFLAMPNVSVNMDLGSMDVRKWSWPGYLSFGKGQARKSTGTARGPSRLGENAASQEKVSENQSVGAANEPAGADNGQDTRDAQSTPSVPPGTTDIKPTIEVTEAPNPSEDAAAMIPVTDSPVESPLNATGLPVAIETVGSTGPTSEVDTTIVSVHTQDAERLAPSVSTSTVGSETASLAPSTVCADPSPGSSQVDLSEPPPTFSVTSVYVADSEDPVATKRRRLYYLSKNRFTLAVLSEDEDGFEEGDLQLLAERSAVVLKDIRRAIKDDEERKRAGADAQLPSVAKILQPQNRHVISRGPWTVTSDGFKSTSEHLYDGHQLLSRDTSIVEIFSRGQQPQHWHISKRGLGIDKEGNSVDGSVFMEVSRKQESLIDVDDELAGVVRRFVNS</sequence>